<name>H9M896_PHLSQ</name>
<accession>H9M896</accession>
<gene>
    <name evidence="2" type="primary">ORF142</name>
    <name evidence="2" type="ORF">HusqMp124</name>
</gene>
<feature type="region of interest" description="Disordered" evidence="1">
    <location>
        <begin position="76"/>
        <end position="96"/>
    </location>
</feature>
<evidence type="ECO:0000256" key="1">
    <source>
        <dbReference type="SAM" id="MobiDB-lite"/>
    </source>
</evidence>
<protein>
    <submittedName>
        <fullName evidence="2">Uncharacterized protein</fullName>
    </submittedName>
</protein>
<proteinExistence type="predicted"/>
<dbReference type="EMBL" id="JQ002659">
    <property type="protein sequence ID" value="AEV55803.1"/>
    <property type="molecule type" value="Genomic_DNA"/>
</dbReference>
<sequence>MPLSTQETLCKKQTWFTSHPVLFSEKAFPIAKRSLFLGHDAPRGCLHRESSLSREVLSWLPPGRWKRWKCQSFLRGEGNQTQSSSPRLDSLGRTPRPSVRAISGGGCSALLSYPHSGLYAGRSRLRVGVANRGKRSIKLMND</sequence>
<geneLocation type="mitochondrion" evidence="2"/>
<reference evidence="2" key="1">
    <citation type="journal article" date="2012" name="PLoS ONE">
        <title>The Mitochondrial Genome of the Lycophyte Huperzia squarrosa: The Most Archaic Form in Vascular Plants.</title>
        <authorList>
            <person name="Liu Y."/>
            <person name="Wang B."/>
            <person name="Cui P."/>
            <person name="Li L."/>
            <person name="Xue J.Y."/>
            <person name="Yu J."/>
            <person name="Qiu Y.L."/>
        </authorList>
    </citation>
    <scope>NUCLEOTIDE SEQUENCE</scope>
</reference>
<keyword evidence="2" id="KW-0496">Mitochondrion</keyword>
<dbReference type="AlphaFoldDB" id="H9M896"/>
<dbReference type="GeneID" id="12354530"/>
<feature type="compositionally biased region" description="Polar residues" evidence="1">
    <location>
        <begin position="78"/>
        <end position="87"/>
    </location>
</feature>
<dbReference type="RefSeq" id="YP_006234364.1">
    <property type="nucleotide sequence ID" value="NC_017755.1"/>
</dbReference>
<evidence type="ECO:0000313" key="2">
    <source>
        <dbReference type="EMBL" id="AEV55803.1"/>
    </source>
</evidence>
<organism evidence="2">
    <name type="scientific">Phlegmariurus squarrosus</name>
    <name type="common">Rock tassel fern</name>
    <name type="synonym">Lycopodium squarrosum</name>
    <dbReference type="NCBI Taxonomy" id="73615"/>
    <lineage>
        <taxon>Eukaryota</taxon>
        <taxon>Viridiplantae</taxon>
        <taxon>Streptophyta</taxon>
        <taxon>Embryophyta</taxon>
        <taxon>Tracheophyta</taxon>
        <taxon>Lycopodiopsida</taxon>
        <taxon>Lycopodiales</taxon>
        <taxon>Lycopodiaceae</taxon>
        <taxon>Huperzioideae</taxon>
        <taxon>Phlegmariurus</taxon>
    </lineage>
</organism>